<dbReference type="Pfam" id="PF00383">
    <property type="entry name" value="dCMP_cyt_deam_1"/>
    <property type="match status" value="1"/>
</dbReference>
<proteinExistence type="inferred from homology"/>
<dbReference type="PANTHER" id="PTHR11086:SF18">
    <property type="entry name" value="DEOXYCYTIDYLATE DEAMINASE"/>
    <property type="match status" value="1"/>
</dbReference>
<dbReference type="GO" id="GO:0005737">
    <property type="term" value="C:cytoplasm"/>
    <property type="evidence" value="ECO:0007669"/>
    <property type="project" value="TreeGrafter"/>
</dbReference>
<dbReference type="GO" id="GO:0008270">
    <property type="term" value="F:zinc ion binding"/>
    <property type="evidence" value="ECO:0007669"/>
    <property type="project" value="InterPro"/>
</dbReference>
<comment type="caution">
    <text evidence="6">The sequence shown here is derived from an EMBL/GenBank/DDBJ whole genome shotgun (WGS) entry which is preliminary data.</text>
</comment>
<evidence type="ECO:0000256" key="4">
    <source>
        <dbReference type="ARBA" id="ARBA00022833"/>
    </source>
</evidence>
<dbReference type="GO" id="GO:0004132">
    <property type="term" value="F:dCMP deaminase activity"/>
    <property type="evidence" value="ECO:0007669"/>
    <property type="project" value="TreeGrafter"/>
</dbReference>
<dbReference type="InterPro" id="IPR015517">
    <property type="entry name" value="dCMP_deaminase-rel"/>
</dbReference>
<accession>A0A0G1KCL7</accession>
<name>A0A0G1KCL7_9BACT</name>
<dbReference type="Gene3D" id="3.40.140.10">
    <property type="entry name" value="Cytidine Deaminase, domain 2"/>
    <property type="match status" value="1"/>
</dbReference>
<keyword evidence="4" id="KW-0862">Zinc</keyword>
<dbReference type="SUPFAM" id="SSF53927">
    <property type="entry name" value="Cytidine deaminase-like"/>
    <property type="match status" value="1"/>
</dbReference>
<evidence type="ECO:0000259" key="5">
    <source>
        <dbReference type="PROSITE" id="PS51747"/>
    </source>
</evidence>
<evidence type="ECO:0000256" key="2">
    <source>
        <dbReference type="ARBA" id="ARBA00022723"/>
    </source>
</evidence>
<sequence length="283" mass="31723">MKGGKIIISFVPVIHRGYLDFLSKSGAKSVCVIEAEDVSELPHLARELRALQFEEVQKILSVFGLRALCFSKAVSMIKDSDVTLVMPDEDVSHFLYKKHFQGRKVEYIPTFLRWDWDKSIDAVGTTLPNADKVIRKGDREYGDVLPRMNLLLEAREKSSDWWRQIAAMAVCEDGTTVVAHNTHYPNEYAPYIDGDPRNNFGPGEFVEIYTSLHAEDGVVAHAAREGFKLKGADMFVTTFPCNRCANSIVGAGIKRVFFAGGYSNLNGVKTLRDHGVEMIYVEP</sequence>
<dbReference type="AlphaFoldDB" id="A0A0G1KCL7"/>
<evidence type="ECO:0000313" key="7">
    <source>
        <dbReference type="Proteomes" id="UP000034595"/>
    </source>
</evidence>
<dbReference type="PROSITE" id="PS00903">
    <property type="entry name" value="CYT_DCMP_DEAMINASES_1"/>
    <property type="match status" value="1"/>
</dbReference>
<dbReference type="Proteomes" id="UP000034595">
    <property type="component" value="Unassembled WGS sequence"/>
</dbReference>
<gene>
    <name evidence="6" type="ORF">UW78_C0009G0012</name>
</gene>
<evidence type="ECO:0000256" key="1">
    <source>
        <dbReference type="ARBA" id="ARBA00006576"/>
    </source>
</evidence>
<keyword evidence="3" id="KW-0378">Hydrolase</keyword>
<comment type="similarity">
    <text evidence="1">Belongs to the cytidine and deoxycytidylate deaminase family.</text>
</comment>
<feature type="domain" description="CMP/dCMP-type deaminase" evidence="5">
    <location>
        <begin position="142"/>
        <end position="283"/>
    </location>
</feature>
<keyword evidence="2" id="KW-0479">Metal-binding</keyword>
<dbReference type="InterPro" id="IPR016192">
    <property type="entry name" value="APOBEC/CMP_deaminase_Zn-bd"/>
</dbReference>
<dbReference type="InterPro" id="IPR002125">
    <property type="entry name" value="CMP_dCMP_dom"/>
</dbReference>
<organism evidence="6 7">
    <name type="scientific">Candidatus Azambacteria bacterium GW2011_GWA1_44_9</name>
    <dbReference type="NCBI Taxonomy" id="1618610"/>
    <lineage>
        <taxon>Bacteria</taxon>
        <taxon>Candidatus Azamiibacteriota</taxon>
    </lineage>
</organism>
<evidence type="ECO:0000313" key="6">
    <source>
        <dbReference type="EMBL" id="KKT81491.1"/>
    </source>
</evidence>
<dbReference type="EMBL" id="LCJQ01000009">
    <property type="protein sequence ID" value="KKT81491.1"/>
    <property type="molecule type" value="Genomic_DNA"/>
</dbReference>
<dbReference type="PROSITE" id="PS51747">
    <property type="entry name" value="CYT_DCMP_DEAMINASES_2"/>
    <property type="match status" value="1"/>
</dbReference>
<dbReference type="PANTHER" id="PTHR11086">
    <property type="entry name" value="DEOXYCYTIDYLATE DEAMINASE-RELATED"/>
    <property type="match status" value="1"/>
</dbReference>
<protein>
    <recommendedName>
        <fullName evidence="5">CMP/dCMP-type deaminase domain-containing protein</fullName>
    </recommendedName>
</protein>
<reference evidence="6 7" key="1">
    <citation type="journal article" date="2015" name="Nature">
        <title>rRNA introns, odd ribosomes, and small enigmatic genomes across a large radiation of phyla.</title>
        <authorList>
            <person name="Brown C.T."/>
            <person name="Hug L.A."/>
            <person name="Thomas B.C."/>
            <person name="Sharon I."/>
            <person name="Castelle C.J."/>
            <person name="Singh A."/>
            <person name="Wilkins M.J."/>
            <person name="Williams K.H."/>
            <person name="Banfield J.F."/>
        </authorList>
    </citation>
    <scope>NUCLEOTIDE SEQUENCE [LARGE SCALE GENOMIC DNA]</scope>
</reference>
<dbReference type="InterPro" id="IPR016193">
    <property type="entry name" value="Cytidine_deaminase-like"/>
</dbReference>
<evidence type="ECO:0000256" key="3">
    <source>
        <dbReference type="ARBA" id="ARBA00022801"/>
    </source>
</evidence>